<comment type="caution">
    <text evidence="3">The sequence shown here is derived from an EMBL/GenBank/DDBJ whole genome shotgun (WGS) entry which is preliminary data.</text>
</comment>
<dbReference type="SUPFAM" id="SSF46955">
    <property type="entry name" value="Putative DNA-binding domain"/>
    <property type="match status" value="1"/>
</dbReference>
<evidence type="ECO:0000256" key="1">
    <source>
        <dbReference type="ARBA" id="ARBA00023125"/>
    </source>
</evidence>
<dbReference type="PANTHER" id="PTHR30204">
    <property type="entry name" value="REDOX-CYCLING DRUG-SENSING TRANSCRIPTIONAL ACTIVATOR SOXR"/>
    <property type="match status" value="1"/>
</dbReference>
<dbReference type="Pfam" id="PF13411">
    <property type="entry name" value="MerR_1"/>
    <property type="match status" value="1"/>
</dbReference>
<reference evidence="3" key="2">
    <citation type="submission" date="2023-02" db="EMBL/GenBank/DDBJ databases">
        <authorList>
            <person name="Sun Q."/>
            <person name="Mori K."/>
        </authorList>
    </citation>
    <scope>NUCLEOTIDE SEQUENCE</scope>
    <source>
        <strain evidence="3">NBRC 112290</strain>
    </source>
</reference>
<reference evidence="3" key="1">
    <citation type="journal article" date="2014" name="Int. J. Syst. Evol. Microbiol.">
        <title>Complete genome sequence of Corynebacterium casei LMG S-19264T (=DSM 44701T), isolated from a smear-ripened cheese.</title>
        <authorList>
            <consortium name="US DOE Joint Genome Institute (JGI-PGF)"/>
            <person name="Walter F."/>
            <person name="Albersmeier A."/>
            <person name="Kalinowski J."/>
            <person name="Ruckert C."/>
        </authorList>
    </citation>
    <scope>NUCLEOTIDE SEQUENCE</scope>
    <source>
        <strain evidence="3">NBRC 112290</strain>
    </source>
</reference>
<name>A0AA37XHL6_9MICO</name>
<dbReference type="Gene3D" id="1.10.1660.10">
    <property type="match status" value="1"/>
</dbReference>
<dbReference type="InterPro" id="IPR047057">
    <property type="entry name" value="MerR_fam"/>
</dbReference>
<feature type="domain" description="HTH merR-type" evidence="2">
    <location>
        <begin position="1"/>
        <end position="71"/>
    </location>
</feature>
<dbReference type="RefSeq" id="WP_284251699.1">
    <property type="nucleotide sequence ID" value="NZ_BSUM01000001.1"/>
</dbReference>
<keyword evidence="1" id="KW-0238">DNA-binding</keyword>
<protein>
    <submittedName>
        <fullName evidence="3">Transcriptional regulator, MerR family protein</fullName>
    </submittedName>
</protein>
<proteinExistence type="predicted"/>
<keyword evidence="4" id="KW-1185">Reference proteome</keyword>
<accession>A0AA37XHL6</accession>
<dbReference type="SMART" id="SM00422">
    <property type="entry name" value="HTH_MERR"/>
    <property type="match status" value="1"/>
</dbReference>
<evidence type="ECO:0000313" key="3">
    <source>
        <dbReference type="EMBL" id="GMA33007.1"/>
    </source>
</evidence>
<evidence type="ECO:0000313" key="4">
    <source>
        <dbReference type="Proteomes" id="UP001157161"/>
    </source>
</evidence>
<dbReference type="GO" id="GO:0003677">
    <property type="term" value="F:DNA binding"/>
    <property type="evidence" value="ECO:0007669"/>
    <property type="project" value="UniProtKB-KW"/>
</dbReference>
<gene>
    <name evidence="3" type="ORF">GCM10025875_29990</name>
</gene>
<dbReference type="InterPro" id="IPR000551">
    <property type="entry name" value="MerR-type_HTH_dom"/>
</dbReference>
<dbReference type="PANTHER" id="PTHR30204:SF93">
    <property type="entry name" value="HTH MERR-TYPE DOMAIN-CONTAINING PROTEIN"/>
    <property type="match status" value="1"/>
</dbReference>
<dbReference type="AlphaFoldDB" id="A0AA37XHL6"/>
<dbReference type="PROSITE" id="PS50937">
    <property type="entry name" value="HTH_MERR_2"/>
    <property type="match status" value="1"/>
</dbReference>
<dbReference type="GO" id="GO:0003700">
    <property type="term" value="F:DNA-binding transcription factor activity"/>
    <property type="evidence" value="ECO:0007669"/>
    <property type="project" value="InterPro"/>
</dbReference>
<dbReference type="InterPro" id="IPR009061">
    <property type="entry name" value="DNA-bd_dom_put_sf"/>
</dbReference>
<evidence type="ECO:0000259" key="2">
    <source>
        <dbReference type="PROSITE" id="PS50937"/>
    </source>
</evidence>
<dbReference type="EMBL" id="BSUM01000001">
    <property type="protein sequence ID" value="GMA33007.1"/>
    <property type="molecule type" value="Genomic_DNA"/>
</dbReference>
<organism evidence="3 4">
    <name type="scientific">Litorihabitans aurantiacus</name>
    <dbReference type="NCBI Taxonomy" id="1930061"/>
    <lineage>
        <taxon>Bacteria</taxon>
        <taxon>Bacillati</taxon>
        <taxon>Actinomycetota</taxon>
        <taxon>Actinomycetes</taxon>
        <taxon>Micrococcales</taxon>
        <taxon>Beutenbergiaceae</taxon>
        <taxon>Litorihabitans</taxon>
    </lineage>
</organism>
<dbReference type="CDD" id="cd00592">
    <property type="entry name" value="HTH_MerR-like"/>
    <property type="match status" value="1"/>
</dbReference>
<sequence length="234" mass="24619">MGWSTREVAALAGTSRRAVRHYHAIGLLPEPARAANGYKSYGVADLTRLLRIRQLVDLGAPLSQIRAMEDGDARSEEALRALDAEAEATIDRLARVRAEIAVMLETATAEDRPAPAGTAADAGFLTVLDRVVDADTARLWREAVASAPSDEAAARFTHLEAEADDGVRAELAVGLAAYVRALQAAHPRLADALAGAPGGRAAGIRTLDVALADLYNPAQMDVLARLGRELAAPG</sequence>
<dbReference type="Proteomes" id="UP001157161">
    <property type="component" value="Unassembled WGS sequence"/>
</dbReference>